<dbReference type="Pfam" id="PF19051">
    <property type="entry name" value="GFO_IDH_MocA_C2"/>
    <property type="match status" value="2"/>
</dbReference>
<feature type="domain" description="Gfo/Idh/MocA-like oxidoreductase N-terminal" evidence="1">
    <location>
        <begin position="51"/>
        <end position="181"/>
    </location>
</feature>
<feature type="domain" description="Gfo/Idh/MocA-like oxidoreductase bacterial type C-terminal" evidence="2">
    <location>
        <begin position="223"/>
        <end position="316"/>
    </location>
</feature>
<dbReference type="InterPro" id="IPR000683">
    <property type="entry name" value="Gfo/Idh/MocA-like_OxRdtase_N"/>
</dbReference>
<dbReference type="PANTHER" id="PTHR43818:SF5">
    <property type="entry name" value="OXIDOREDUCTASE FAMILY PROTEIN"/>
    <property type="match status" value="1"/>
</dbReference>
<dbReference type="InterPro" id="IPR050463">
    <property type="entry name" value="Gfo/Idh/MocA_oxidrdct_glycsds"/>
</dbReference>
<keyword evidence="3" id="KW-0560">Oxidoreductase</keyword>
<keyword evidence="4" id="KW-1185">Reference proteome</keyword>
<dbReference type="Proteomes" id="UP000317318">
    <property type="component" value="Chromosome"/>
</dbReference>
<dbReference type="PANTHER" id="PTHR43818">
    <property type="entry name" value="BCDNA.GH03377"/>
    <property type="match status" value="1"/>
</dbReference>
<evidence type="ECO:0000259" key="1">
    <source>
        <dbReference type="Pfam" id="PF01408"/>
    </source>
</evidence>
<reference evidence="3 4" key="1">
    <citation type="submission" date="2019-02" db="EMBL/GenBank/DDBJ databases">
        <title>Deep-cultivation of Planctomycetes and their phenomic and genomic characterization uncovers novel biology.</title>
        <authorList>
            <person name="Wiegand S."/>
            <person name="Jogler M."/>
            <person name="Boedeker C."/>
            <person name="Pinto D."/>
            <person name="Vollmers J."/>
            <person name="Rivas-Marin E."/>
            <person name="Kohn T."/>
            <person name="Peeters S.H."/>
            <person name="Heuer A."/>
            <person name="Rast P."/>
            <person name="Oberbeckmann S."/>
            <person name="Bunk B."/>
            <person name="Jeske O."/>
            <person name="Meyerdierks A."/>
            <person name="Storesund J.E."/>
            <person name="Kallscheuer N."/>
            <person name="Luecker S."/>
            <person name="Lage O.M."/>
            <person name="Pohl T."/>
            <person name="Merkel B.J."/>
            <person name="Hornburger P."/>
            <person name="Mueller R.-W."/>
            <person name="Bruemmer F."/>
            <person name="Labrenz M."/>
            <person name="Spormann A.M."/>
            <person name="Op den Camp H."/>
            <person name="Overmann J."/>
            <person name="Amann R."/>
            <person name="Jetten M.S.M."/>
            <person name="Mascher T."/>
            <person name="Medema M.H."/>
            <person name="Devos D.P."/>
            <person name="Kaster A.-K."/>
            <person name="Ovreas L."/>
            <person name="Rohde M."/>
            <person name="Galperin M.Y."/>
            <person name="Jogler C."/>
        </authorList>
    </citation>
    <scope>NUCLEOTIDE SEQUENCE [LARGE SCALE GENOMIC DNA]</scope>
    <source>
        <strain evidence="3 4">Pan189</strain>
    </source>
</reference>
<evidence type="ECO:0000259" key="2">
    <source>
        <dbReference type="Pfam" id="PF19051"/>
    </source>
</evidence>
<dbReference type="AlphaFoldDB" id="A0A517QWU9"/>
<dbReference type="Pfam" id="PF01408">
    <property type="entry name" value="GFO_IDH_MocA"/>
    <property type="match status" value="1"/>
</dbReference>
<dbReference type="SUPFAM" id="SSF55347">
    <property type="entry name" value="Glyceraldehyde-3-phosphate dehydrogenase-like, C-terminal domain"/>
    <property type="match status" value="1"/>
</dbReference>
<dbReference type="GO" id="GO:0000166">
    <property type="term" value="F:nucleotide binding"/>
    <property type="evidence" value="ECO:0007669"/>
    <property type="project" value="InterPro"/>
</dbReference>
<dbReference type="KEGG" id="svp:Pan189_04220"/>
<dbReference type="SUPFAM" id="SSF51735">
    <property type="entry name" value="NAD(P)-binding Rossmann-fold domains"/>
    <property type="match status" value="1"/>
</dbReference>
<dbReference type="InterPro" id="IPR036291">
    <property type="entry name" value="NAD(P)-bd_dom_sf"/>
</dbReference>
<gene>
    <name evidence="3" type="primary">iolG_1</name>
    <name evidence="3" type="ORF">Pan189_04220</name>
</gene>
<feature type="domain" description="Gfo/Idh/MocA-like oxidoreductase bacterial type C-terminal" evidence="2">
    <location>
        <begin position="337"/>
        <end position="474"/>
    </location>
</feature>
<dbReference type="EMBL" id="CP036268">
    <property type="protein sequence ID" value="QDT36067.1"/>
    <property type="molecule type" value="Genomic_DNA"/>
</dbReference>
<dbReference type="GO" id="GO:0050112">
    <property type="term" value="F:inositol 2-dehydrogenase (NAD+) activity"/>
    <property type="evidence" value="ECO:0007669"/>
    <property type="project" value="UniProtKB-EC"/>
</dbReference>
<accession>A0A517QWU9</accession>
<evidence type="ECO:0000313" key="4">
    <source>
        <dbReference type="Proteomes" id="UP000317318"/>
    </source>
</evidence>
<dbReference type="EC" id="1.1.1.18" evidence="3"/>
<dbReference type="InterPro" id="IPR043906">
    <property type="entry name" value="Gfo/Idh/MocA_OxRdtase_bact_C"/>
</dbReference>
<name>A0A517QWU9_9PLAN</name>
<dbReference type="Gene3D" id="3.40.50.720">
    <property type="entry name" value="NAD(P)-binding Rossmann-like Domain"/>
    <property type="match status" value="1"/>
</dbReference>
<evidence type="ECO:0000313" key="3">
    <source>
        <dbReference type="EMBL" id="QDT36067.1"/>
    </source>
</evidence>
<organism evidence="3 4">
    <name type="scientific">Stratiformator vulcanicus</name>
    <dbReference type="NCBI Taxonomy" id="2527980"/>
    <lineage>
        <taxon>Bacteria</taxon>
        <taxon>Pseudomonadati</taxon>
        <taxon>Planctomycetota</taxon>
        <taxon>Planctomycetia</taxon>
        <taxon>Planctomycetales</taxon>
        <taxon>Planctomycetaceae</taxon>
        <taxon>Stratiformator</taxon>
    </lineage>
</organism>
<dbReference type="Gene3D" id="3.30.360.10">
    <property type="entry name" value="Dihydrodipicolinate Reductase, domain 2"/>
    <property type="match status" value="1"/>
</dbReference>
<proteinExistence type="predicted"/>
<sequence length="477" mass="53701">MHDNLMNEQSTTPRLSRRQTILGGFGTALALAWPLRAFGASKSIREADRLRVGLGGAGIRGRYLIGNLPAEAKITAICDAHLGHVQDTLSAKKPFSEVLTDFHQRDAADCTAYQDYRRMLDEESLDAVIIATPDHHHAMVALLALARGLDVYLEKPVSVTIEEGRALSDAVERTGRVLQVGSQQRSMEMNRFGCEFIRNGGLGRIHRVEISNYPGPMPCPDYRPERVPQAMNWDLFCGPTPLRPYHRRLWSKDQFKVHGVNWRGWDLWRDFSGHLVTNWGAHSFDMIQWALGKDDTGPVKLTCDPVENSEQLAADWLKKTPPPSRSPIQGRDDHRRYFPVDMQYADGTVVSLTPDNGPMRFIGEKGVAEMGRNKFSVDQPELLTSKPDRSAMALWKGAGHVARPHLQNWLDAIRHGTPLAAPIEAGHRTATVCHLINIVRELEHPLEWDPIEERFLSDEAANALIRRERRPGWELPV</sequence>
<protein>
    <submittedName>
        <fullName evidence="3">Inositol 2-dehydrogenase</fullName>
        <ecNumber evidence="3">1.1.1.18</ecNumber>
    </submittedName>
</protein>